<keyword evidence="2" id="KW-1185">Reference proteome</keyword>
<comment type="caution">
    <text evidence="1">The sequence shown here is derived from an EMBL/GenBank/DDBJ whole genome shotgun (WGS) entry which is preliminary data.</text>
</comment>
<dbReference type="EMBL" id="JBHRSU010000003">
    <property type="protein sequence ID" value="MFC3100006.1"/>
    <property type="molecule type" value="Genomic_DNA"/>
</dbReference>
<name>A0ABV7EEI9_9SPHN</name>
<gene>
    <name evidence="1" type="ORF">ACFODK_03775</name>
</gene>
<sequence>MASVSPTTAEERRRLWHPRGRLCAVCRRPTRGFGWFDPVPSNWPRPSVWFCSMACQGFWTRLARERWAMVDLTEQEKAAIRAAMKPVAEIMEEIGWQTRFSDLSEAQVLTLIEVAVGGFQDAMHAIAAEDEDVPF</sequence>
<dbReference type="Pfam" id="PF20121">
    <property type="entry name" value="DUF6511"/>
    <property type="match status" value="1"/>
</dbReference>
<evidence type="ECO:0000313" key="1">
    <source>
        <dbReference type="EMBL" id="MFC3100006.1"/>
    </source>
</evidence>
<organism evidence="1 2">
    <name type="scientific">Alteraurantiacibacter lauratis</name>
    <dbReference type="NCBI Taxonomy" id="2054627"/>
    <lineage>
        <taxon>Bacteria</taxon>
        <taxon>Pseudomonadati</taxon>
        <taxon>Pseudomonadota</taxon>
        <taxon>Alphaproteobacteria</taxon>
        <taxon>Sphingomonadales</taxon>
        <taxon>Erythrobacteraceae</taxon>
        <taxon>Alteraurantiacibacter</taxon>
    </lineage>
</organism>
<protein>
    <submittedName>
        <fullName evidence="1">DUF6511 domain-containing protein</fullName>
    </submittedName>
</protein>
<dbReference type="RefSeq" id="WP_223181236.1">
    <property type="nucleotide sequence ID" value="NZ_JBANRN010000005.1"/>
</dbReference>
<proteinExistence type="predicted"/>
<dbReference type="InterPro" id="IPR045422">
    <property type="entry name" value="DUF6511"/>
</dbReference>
<accession>A0ABV7EEI9</accession>
<dbReference type="Proteomes" id="UP001595378">
    <property type="component" value="Unassembled WGS sequence"/>
</dbReference>
<evidence type="ECO:0000313" key="2">
    <source>
        <dbReference type="Proteomes" id="UP001595378"/>
    </source>
</evidence>
<reference evidence="2" key="1">
    <citation type="journal article" date="2019" name="Int. J. Syst. Evol. Microbiol.">
        <title>The Global Catalogue of Microorganisms (GCM) 10K type strain sequencing project: providing services to taxonomists for standard genome sequencing and annotation.</title>
        <authorList>
            <consortium name="The Broad Institute Genomics Platform"/>
            <consortium name="The Broad Institute Genome Sequencing Center for Infectious Disease"/>
            <person name="Wu L."/>
            <person name="Ma J."/>
        </authorList>
    </citation>
    <scope>NUCLEOTIDE SEQUENCE [LARGE SCALE GENOMIC DNA]</scope>
    <source>
        <strain evidence="2">KCTC 52606</strain>
    </source>
</reference>